<comment type="function">
    <text evidence="8">The pyruvate dehydrogenase complex catalyzes the overall conversion of pyruvate to acetyl-CoA and CO(2).</text>
</comment>
<dbReference type="InterPro" id="IPR029061">
    <property type="entry name" value="THDP-binding"/>
</dbReference>
<evidence type="ECO:0000256" key="3">
    <source>
        <dbReference type="ARBA" id="ARBA00012281"/>
    </source>
</evidence>
<dbReference type="PANTHER" id="PTHR11516:SF60">
    <property type="entry name" value="PYRUVATE DEHYDROGENASE E1 COMPONENT SUBUNIT ALPHA"/>
    <property type="match status" value="1"/>
</dbReference>
<dbReference type="EMBL" id="CP019791">
    <property type="protein sequence ID" value="AQT69614.1"/>
    <property type="molecule type" value="Genomic_DNA"/>
</dbReference>
<dbReference type="RefSeq" id="WP_146663282.1">
    <property type="nucleotide sequence ID" value="NZ_CP019791.1"/>
</dbReference>
<organism evidence="10 11">
    <name type="scientific">Anaerohalosphaera lusitana</name>
    <dbReference type="NCBI Taxonomy" id="1936003"/>
    <lineage>
        <taxon>Bacteria</taxon>
        <taxon>Pseudomonadati</taxon>
        <taxon>Planctomycetota</taxon>
        <taxon>Phycisphaerae</taxon>
        <taxon>Sedimentisphaerales</taxon>
        <taxon>Anaerohalosphaeraceae</taxon>
        <taxon>Anaerohalosphaera</taxon>
    </lineage>
</organism>
<evidence type="ECO:0000256" key="6">
    <source>
        <dbReference type="ARBA" id="ARBA00023052"/>
    </source>
</evidence>
<dbReference type="NCBIfam" id="TIGR03182">
    <property type="entry name" value="PDH_E1_alph_y"/>
    <property type="match status" value="1"/>
</dbReference>
<evidence type="ECO:0000313" key="10">
    <source>
        <dbReference type="EMBL" id="AQT69614.1"/>
    </source>
</evidence>
<evidence type="ECO:0000256" key="8">
    <source>
        <dbReference type="RuleBase" id="RU361139"/>
    </source>
</evidence>
<dbReference type="InterPro" id="IPR017597">
    <property type="entry name" value="Pyrv_DH_E1_asu_subgrp-y"/>
</dbReference>
<evidence type="ECO:0000256" key="5">
    <source>
        <dbReference type="ARBA" id="ARBA00023002"/>
    </source>
</evidence>
<keyword evidence="5 8" id="KW-0560">Oxidoreductase</keyword>
<comment type="catalytic activity">
    <reaction evidence="8">
        <text>N(6)-[(R)-lipoyl]-L-lysyl-[protein] + pyruvate + H(+) = N(6)-[(R)-S(8)-acetyldihydrolipoyl]-L-lysyl-[protein] + CO2</text>
        <dbReference type="Rhea" id="RHEA:19189"/>
        <dbReference type="Rhea" id="RHEA-COMP:10474"/>
        <dbReference type="Rhea" id="RHEA-COMP:10478"/>
        <dbReference type="ChEBI" id="CHEBI:15361"/>
        <dbReference type="ChEBI" id="CHEBI:15378"/>
        <dbReference type="ChEBI" id="CHEBI:16526"/>
        <dbReference type="ChEBI" id="CHEBI:83099"/>
        <dbReference type="ChEBI" id="CHEBI:83111"/>
        <dbReference type="EC" id="1.2.4.1"/>
    </reaction>
</comment>
<dbReference type="FunFam" id="3.40.50.970:FF:000013">
    <property type="entry name" value="Pyruvate dehydrogenase E1 component subunit alpha"/>
    <property type="match status" value="1"/>
</dbReference>
<evidence type="ECO:0000259" key="9">
    <source>
        <dbReference type="Pfam" id="PF00676"/>
    </source>
</evidence>
<reference evidence="11" key="1">
    <citation type="submission" date="2017-02" db="EMBL/GenBank/DDBJ databases">
        <title>Comparative genomics and description of representatives of a novel lineage of planctomycetes thriving in anoxic sediments.</title>
        <authorList>
            <person name="Spring S."/>
            <person name="Bunk B."/>
            <person name="Sproer C."/>
        </authorList>
    </citation>
    <scope>NUCLEOTIDE SEQUENCE [LARGE SCALE GENOMIC DNA]</scope>
    <source>
        <strain evidence="11">ST-NAGAB-D1</strain>
    </source>
</reference>
<proteinExistence type="predicted"/>
<dbReference type="PANTHER" id="PTHR11516">
    <property type="entry name" value="PYRUVATE DEHYDROGENASE E1 COMPONENT, ALPHA SUBUNIT BACTERIAL AND ORGANELLAR"/>
    <property type="match status" value="1"/>
</dbReference>
<evidence type="ECO:0000256" key="1">
    <source>
        <dbReference type="ARBA" id="ARBA00001964"/>
    </source>
</evidence>
<dbReference type="KEGG" id="alus:STSP2_02808"/>
<dbReference type="AlphaFoldDB" id="A0A1U9NPE7"/>
<evidence type="ECO:0000256" key="4">
    <source>
        <dbReference type="ARBA" id="ARBA00014159"/>
    </source>
</evidence>
<dbReference type="SUPFAM" id="SSF52518">
    <property type="entry name" value="Thiamin diphosphate-binding fold (THDP-binding)"/>
    <property type="match status" value="1"/>
</dbReference>
<evidence type="ECO:0000313" key="11">
    <source>
        <dbReference type="Proteomes" id="UP000189674"/>
    </source>
</evidence>
<sequence>MAQTPDVKKYDKKFLIGLLEQMALIRRFEEKAAQQYGLRKIGGFCHIYIGQEAVATGAVSAVDLAKDYVLTAYRDHGHALAVGMDPKSVMAELYGKKTGCSRAKGGSMHMFDASKNFLGGNGIVGAHIPVSTGVGLKIKYREEDGVVLCFFGDGAIHQGSFHESLNMAGVWKLPVVYICENNQYGMGTDYRRVSAEPDLWKLAGSYKMPGTFADGMNALDVHEKVKTAVERARSDSQPSLIEARTYRYMGHSMSDPAKYRTKEELMEQKEQDPIIILQKQMNEADMLTDDEYKEIDDKAKETVKEAIDFAENSEEPEIDSLYEDVLA</sequence>
<dbReference type="GO" id="GO:0006086">
    <property type="term" value="P:pyruvate decarboxylation to acetyl-CoA"/>
    <property type="evidence" value="ECO:0007669"/>
    <property type="project" value="InterPro"/>
</dbReference>
<protein>
    <recommendedName>
        <fullName evidence="4 8">Pyruvate dehydrogenase E1 component subunit alpha</fullName>
        <ecNumber evidence="3 8">1.2.4.1</ecNumber>
    </recommendedName>
</protein>
<dbReference type="STRING" id="1936003.STSP2_02808"/>
<feature type="domain" description="Dehydrogenase E1 component" evidence="9">
    <location>
        <begin position="21"/>
        <end position="318"/>
    </location>
</feature>
<evidence type="ECO:0000256" key="2">
    <source>
        <dbReference type="ARBA" id="ARBA00011870"/>
    </source>
</evidence>
<dbReference type="Pfam" id="PF00676">
    <property type="entry name" value="E1_dh"/>
    <property type="match status" value="1"/>
</dbReference>
<dbReference type="InterPro" id="IPR050642">
    <property type="entry name" value="PDH_E1_Alpha_Subunit"/>
</dbReference>
<dbReference type="Proteomes" id="UP000189674">
    <property type="component" value="Chromosome"/>
</dbReference>
<dbReference type="InterPro" id="IPR001017">
    <property type="entry name" value="DH_E1"/>
</dbReference>
<comment type="subunit">
    <text evidence="2 8">Heterodimer of an alpha and a beta chain.</text>
</comment>
<keyword evidence="7 8" id="KW-0670">Pyruvate</keyword>
<name>A0A1U9NPE7_9BACT</name>
<dbReference type="Gene3D" id="3.40.50.970">
    <property type="match status" value="1"/>
</dbReference>
<comment type="cofactor">
    <cofactor evidence="1 8">
        <name>thiamine diphosphate</name>
        <dbReference type="ChEBI" id="CHEBI:58937"/>
    </cofactor>
</comment>
<keyword evidence="6 8" id="KW-0786">Thiamine pyrophosphate</keyword>
<dbReference type="CDD" id="cd02000">
    <property type="entry name" value="TPP_E1_PDC_ADC_BCADC"/>
    <property type="match status" value="1"/>
</dbReference>
<dbReference type="EC" id="1.2.4.1" evidence="3 8"/>
<evidence type="ECO:0000256" key="7">
    <source>
        <dbReference type="ARBA" id="ARBA00023317"/>
    </source>
</evidence>
<gene>
    <name evidence="10" type="primary">acoA_2</name>
    <name evidence="8" type="synonym">pdhA</name>
    <name evidence="10" type="ORF">STSP2_02808</name>
</gene>
<dbReference type="OrthoDB" id="9766715at2"/>
<accession>A0A1U9NPE7</accession>
<keyword evidence="11" id="KW-1185">Reference proteome</keyword>
<dbReference type="GO" id="GO:0004739">
    <property type="term" value="F:pyruvate dehydrogenase (acetyl-transferring) activity"/>
    <property type="evidence" value="ECO:0007669"/>
    <property type="project" value="UniProtKB-UniRule"/>
</dbReference>